<proteinExistence type="predicted"/>
<gene>
    <name evidence="3" type="ORF">I583_02549</name>
    <name evidence="2" type="ORF">UAW_01583</name>
</gene>
<evidence type="ECO:0000256" key="1">
    <source>
        <dbReference type="SAM" id="SignalP"/>
    </source>
</evidence>
<evidence type="ECO:0000313" key="3">
    <source>
        <dbReference type="EMBL" id="EOT59914.1"/>
    </source>
</evidence>
<evidence type="ECO:0000313" key="2">
    <source>
        <dbReference type="EMBL" id="EOH97101.1"/>
    </source>
</evidence>
<comment type="caution">
    <text evidence="2">The sequence shown here is derived from an EMBL/GenBank/DDBJ whole genome shotgun (WGS) entry which is preliminary data.</text>
</comment>
<evidence type="ECO:0000313" key="4">
    <source>
        <dbReference type="Proteomes" id="UP000013858"/>
    </source>
</evidence>
<evidence type="ECO:0000313" key="5">
    <source>
        <dbReference type="Proteomes" id="UP000014197"/>
    </source>
</evidence>
<dbReference type="EMBL" id="AJAR01000014">
    <property type="protein sequence ID" value="EOH97101.1"/>
    <property type="molecule type" value="Genomic_DNA"/>
</dbReference>
<feature type="chain" id="PRO_5004365912" description="LPXTG-domain-containing protein cell wall anchor domain" evidence="1">
    <location>
        <begin position="24"/>
        <end position="96"/>
    </location>
</feature>
<dbReference type="Proteomes" id="UP000013858">
    <property type="component" value="Unassembled WGS sequence"/>
</dbReference>
<keyword evidence="5" id="KW-1185">Reference proteome</keyword>
<reference evidence="3 5" key="2">
    <citation type="submission" date="2013-03" db="EMBL/GenBank/DDBJ databases">
        <title>The Genome Sequence of Enterococcus haemoperoxidus BAA-382 (PacBio/Illumina hybrid assembly).</title>
        <authorList>
            <consortium name="The Broad Institute Genomics Platform"/>
            <consortium name="The Broad Institute Genome Sequencing Center for Infectious Disease"/>
            <person name="Earl A."/>
            <person name="Russ C."/>
            <person name="Gilmore M."/>
            <person name="Surin D."/>
            <person name="Walker B."/>
            <person name="Young S."/>
            <person name="Zeng Q."/>
            <person name="Gargeya S."/>
            <person name="Fitzgerald M."/>
            <person name="Haas B."/>
            <person name="Abouelleil A."/>
            <person name="Allen A.W."/>
            <person name="Alvarado L."/>
            <person name="Arachchi H.M."/>
            <person name="Berlin A.M."/>
            <person name="Chapman S.B."/>
            <person name="Gainer-Dewar J."/>
            <person name="Goldberg J."/>
            <person name="Griggs A."/>
            <person name="Gujja S."/>
            <person name="Hansen M."/>
            <person name="Howarth C."/>
            <person name="Imamovic A."/>
            <person name="Ireland A."/>
            <person name="Larimer J."/>
            <person name="McCowan C."/>
            <person name="Murphy C."/>
            <person name="Pearson M."/>
            <person name="Poon T.W."/>
            <person name="Priest M."/>
            <person name="Roberts A."/>
            <person name="Saif S."/>
            <person name="Shea T."/>
            <person name="Sisk P."/>
            <person name="Sykes S."/>
            <person name="Wortman J."/>
            <person name="Nusbaum C."/>
            <person name="Birren B."/>
        </authorList>
    </citation>
    <scope>NUCLEOTIDE SEQUENCE [LARGE SCALE GENOMIC DNA]</scope>
    <source>
        <strain evidence="3 5">ATCC BAA-382</strain>
    </source>
</reference>
<accession>R2SWB7</accession>
<dbReference type="OrthoDB" id="9904374at2"/>
<sequence>MKNKLLIVIGMIMLASVGTPYFASEADSEIGIFFTEKDSLPKEENILEQPEKVRVEYNNRVLPKTGEDNRNRWSFIGSVILCGLIVSRKSKLKLKK</sequence>
<dbReference type="AlphaFoldDB" id="R2SWB7"/>
<dbReference type="EMBL" id="ASVY01000003">
    <property type="protein sequence ID" value="EOT59914.1"/>
    <property type="molecule type" value="Genomic_DNA"/>
</dbReference>
<dbReference type="PATRIC" id="fig|1158608.3.peg.1559"/>
<reference evidence="2 4" key="1">
    <citation type="submission" date="2013-02" db="EMBL/GenBank/DDBJ databases">
        <title>The Genome Sequence of Enterococcus haemoperoxidus BAA-382.</title>
        <authorList>
            <consortium name="The Broad Institute Genome Sequencing Platform"/>
            <consortium name="The Broad Institute Genome Sequencing Center for Infectious Disease"/>
            <person name="Earl A.M."/>
            <person name="Gilmore M.S."/>
            <person name="Lebreton F."/>
            <person name="Walker B."/>
            <person name="Young S.K."/>
            <person name="Zeng Q."/>
            <person name="Gargeya S."/>
            <person name="Fitzgerald M."/>
            <person name="Haas B."/>
            <person name="Abouelleil A."/>
            <person name="Alvarado L."/>
            <person name="Arachchi H.M."/>
            <person name="Berlin A.M."/>
            <person name="Chapman S.B."/>
            <person name="Dewar J."/>
            <person name="Goldberg J."/>
            <person name="Griggs A."/>
            <person name="Gujja S."/>
            <person name="Hansen M."/>
            <person name="Howarth C."/>
            <person name="Imamovic A."/>
            <person name="Larimer J."/>
            <person name="McCowan C."/>
            <person name="Murphy C."/>
            <person name="Neiman D."/>
            <person name="Pearson M."/>
            <person name="Priest M."/>
            <person name="Roberts A."/>
            <person name="Saif S."/>
            <person name="Shea T."/>
            <person name="Sisk P."/>
            <person name="Sykes S."/>
            <person name="Wortman J."/>
            <person name="Nusbaum C."/>
            <person name="Birren B."/>
        </authorList>
    </citation>
    <scope>NUCLEOTIDE SEQUENCE [LARGE SCALE GENOMIC DNA]</scope>
    <source>
        <strain evidence="2 4">ATCC BAA-382</strain>
    </source>
</reference>
<dbReference type="Proteomes" id="UP000014197">
    <property type="component" value="Unassembled WGS sequence"/>
</dbReference>
<name>R2SWB7_9ENTE</name>
<dbReference type="STRING" id="155618.RV06_GL000210"/>
<organism evidence="2 4">
    <name type="scientific">Enterococcus haemoperoxidus ATCC BAA-382</name>
    <dbReference type="NCBI Taxonomy" id="1158608"/>
    <lineage>
        <taxon>Bacteria</taxon>
        <taxon>Bacillati</taxon>
        <taxon>Bacillota</taxon>
        <taxon>Bacilli</taxon>
        <taxon>Lactobacillales</taxon>
        <taxon>Enterococcaceae</taxon>
        <taxon>Enterococcus</taxon>
    </lineage>
</organism>
<evidence type="ECO:0008006" key="6">
    <source>
        <dbReference type="Google" id="ProtNLM"/>
    </source>
</evidence>
<protein>
    <recommendedName>
        <fullName evidence="6">LPXTG-domain-containing protein cell wall anchor domain</fullName>
    </recommendedName>
</protein>
<feature type="signal peptide" evidence="1">
    <location>
        <begin position="1"/>
        <end position="23"/>
    </location>
</feature>
<dbReference type="RefSeq" id="WP_010761785.1">
    <property type="nucleotide sequence ID" value="NZ_KB946316.1"/>
</dbReference>
<keyword evidence="1" id="KW-0732">Signal</keyword>